<feature type="compositionally biased region" description="Basic and acidic residues" evidence="4">
    <location>
        <begin position="423"/>
        <end position="433"/>
    </location>
</feature>
<dbReference type="InterPro" id="IPR051228">
    <property type="entry name" value="NADPH_Oxidase/PX-Domain"/>
</dbReference>
<dbReference type="PRINTS" id="PR00452">
    <property type="entry name" value="SH3DOMAIN"/>
</dbReference>
<accession>A0A7M5URS8</accession>
<protein>
    <recommendedName>
        <fullName evidence="5">SH3 domain-containing protein</fullName>
    </recommendedName>
</protein>
<organism evidence="6 7">
    <name type="scientific">Clytia hemisphaerica</name>
    <dbReference type="NCBI Taxonomy" id="252671"/>
    <lineage>
        <taxon>Eukaryota</taxon>
        <taxon>Metazoa</taxon>
        <taxon>Cnidaria</taxon>
        <taxon>Hydrozoa</taxon>
        <taxon>Hydroidolina</taxon>
        <taxon>Leptothecata</taxon>
        <taxon>Obeliida</taxon>
        <taxon>Clytiidae</taxon>
        <taxon>Clytia</taxon>
    </lineage>
</organism>
<dbReference type="PROSITE" id="PS50002">
    <property type="entry name" value="SH3"/>
    <property type="match status" value="2"/>
</dbReference>
<keyword evidence="7" id="KW-1185">Reference proteome</keyword>
<evidence type="ECO:0000313" key="7">
    <source>
        <dbReference type="Proteomes" id="UP000594262"/>
    </source>
</evidence>
<feature type="region of interest" description="Disordered" evidence="4">
    <location>
        <begin position="334"/>
        <end position="379"/>
    </location>
</feature>
<feature type="domain" description="SH3" evidence="5">
    <location>
        <begin position="171"/>
        <end position="238"/>
    </location>
</feature>
<dbReference type="SMART" id="SM00326">
    <property type="entry name" value="SH3"/>
    <property type="match status" value="3"/>
</dbReference>
<dbReference type="GO" id="GO:0005737">
    <property type="term" value="C:cytoplasm"/>
    <property type="evidence" value="ECO:0007669"/>
    <property type="project" value="TreeGrafter"/>
</dbReference>
<dbReference type="GO" id="GO:0016176">
    <property type="term" value="F:superoxide-generating NADPH oxidase activator activity"/>
    <property type="evidence" value="ECO:0007669"/>
    <property type="project" value="TreeGrafter"/>
</dbReference>
<evidence type="ECO:0000256" key="1">
    <source>
        <dbReference type="ARBA" id="ARBA00022443"/>
    </source>
</evidence>
<evidence type="ECO:0000313" key="6">
    <source>
        <dbReference type="EnsemblMetazoa" id="CLYHEMP000361.1"/>
    </source>
</evidence>
<keyword evidence="1 3" id="KW-0728">SH3 domain</keyword>
<feature type="compositionally biased region" description="Polar residues" evidence="4">
    <location>
        <begin position="743"/>
        <end position="761"/>
    </location>
</feature>
<dbReference type="SUPFAM" id="SSF50044">
    <property type="entry name" value="SH3-domain"/>
    <property type="match status" value="2"/>
</dbReference>
<evidence type="ECO:0000256" key="2">
    <source>
        <dbReference type="ARBA" id="ARBA00022737"/>
    </source>
</evidence>
<dbReference type="PANTHER" id="PTHR15706:SF2">
    <property type="entry name" value="SH3 AND PX DOMAIN-CONTAINING PROTEIN 2A"/>
    <property type="match status" value="1"/>
</dbReference>
<feature type="region of interest" description="Disordered" evidence="4">
    <location>
        <begin position="557"/>
        <end position="604"/>
    </location>
</feature>
<evidence type="ECO:0000259" key="5">
    <source>
        <dbReference type="PROSITE" id="PS50002"/>
    </source>
</evidence>
<name>A0A7M5URS8_9CNID</name>
<feature type="compositionally biased region" description="Basic and acidic residues" evidence="4">
    <location>
        <begin position="701"/>
        <end position="726"/>
    </location>
</feature>
<sequence>MSRPQIFPSILELKRGHDTIQGHKKKTGLLPHFTKHYGSRKMDGGGNSLKGKSNNGLQMGVPHIALFDFQPQDYRELKLTRGELVEVTSVDSGGWAKAVNKEKKFGWVPQNFISPIEPKKYQEIKMKTEAIHTLAGLDVALGADEEEECYHVPHSIPKPLHHKSDSDCSEEISQLFITIYPFEPNQIETESTSNELKLEVGDLIDVLKTNETGWWKGRCLRTEDEGWFPSSYVKPYMPEVIEEEKSIALSDTEVIRRAAESSILKTKPIDGYSSDNGEVRTKMLRENSTTSKDVEDSNNAEAAPDITAKKESVILRPKKGSPKERAVSLYIDTEMPTTKIQSPAPLTPPPRLSNHRDHGTEKAFAVPPSKPVPPPPRQKHIEKEYSHLVASGRLGSQDSLKTVSTECLASLGGRSPRKRGSDRRRNSEEISKTNIDDVVRRYQDPAKLNRIRPKSFQAPETPKSSFLSLVTKMHQQSSIKSALSLPSLVGDQMKLSPDDDRPFLDPIPRKAKSRSFVGSNATIGLFSERNCSSMKDLSQAGTIESNWLQRHHLKQSSLTDISRDSMRSASATSLSSSTNDLNVMKKPLPPEPNESEADELRSSLTSKSFQGMGLSHHGLGPNSMMSQLLRPPLISQKPVAPPRSSSKNNNAKKLIEEQRSRQGGSGLLSEHYSRAPFVYGRLRQHISFESINEESEQASTPKDETVKLPGDHDHRRSRSEPHERILQNEARSFTLSGRKLTETEISSPVSEQPESNKTLRPTSIEDSDSRIQVACDERGVRTLTYDSRVSSLQSLTSVGSSIRSTVSSKHEQQNLRRAIMNVHGQGAYDLSYKVGAIVYECRPKNKNGLCYGILDDSTEGWYPAESVEPFYMDQQL</sequence>
<dbReference type="PANTHER" id="PTHR15706">
    <property type="entry name" value="SH3 MULTIPLE DOMAIN"/>
    <property type="match status" value="1"/>
</dbReference>
<dbReference type="EnsemblMetazoa" id="CLYHEMT000361.1">
    <property type="protein sequence ID" value="CLYHEMP000361.1"/>
    <property type="gene ID" value="CLYHEMG000361"/>
</dbReference>
<dbReference type="AlphaFoldDB" id="A0A7M5URS8"/>
<dbReference type="CDD" id="cd00174">
    <property type="entry name" value="SH3"/>
    <property type="match status" value="2"/>
</dbReference>
<dbReference type="GO" id="GO:0042554">
    <property type="term" value="P:superoxide anion generation"/>
    <property type="evidence" value="ECO:0007669"/>
    <property type="project" value="TreeGrafter"/>
</dbReference>
<feature type="region of interest" description="Disordered" evidence="4">
    <location>
        <begin position="286"/>
        <end position="309"/>
    </location>
</feature>
<evidence type="ECO:0000256" key="3">
    <source>
        <dbReference type="PROSITE-ProRule" id="PRU00192"/>
    </source>
</evidence>
<feature type="compositionally biased region" description="Low complexity" evidence="4">
    <location>
        <begin position="567"/>
        <end position="582"/>
    </location>
</feature>
<dbReference type="Pfam" id="PF00018">
    <property type="entry name" value="SH3_1"/>
    <property type="match status" value="2"/>
</dbReference>
<feature type="domain" description="SH3" evidence="5">
    <location>
        <begin position="58"/>
        <end position="118"/>
    </location>
</feature>
<evidence type="ECO:0000256" key="4">
    <source>
        <dbReference type="SAM" id="MobiDB-lite"/>
    </source>
</evidence>
<dbReference type="Proteomes" id="UP000594262">
    <property type="component" value="Unplaced"/>
</dbReference>
<feature type="region of interest" description="Disordered" evidence="4">
    <location>
        <begin position="406"/>
        <end position="433"/>
    </location>
</feature>
<dbReference type="OrthoDB" id="10255964at2759"/>
<dbReference type="InterPro" id="IPR001452">
    <property type="entry name" value="SH3_domain"/>
</dbReference>
<keyword evidence="2" id="KW-0677">Repeat</keyword>
<feature type="region of interest" description="Disordered" evidence="4">
    <location>
        <begin position="691"/>
        <end position="767"/>
    </location>
</feature>
<proteinExistence type="predicted"/>
<dbReference type="InterPro" id="IPR036028">
    <property type="entry name" value="SH3-like_dom_sf"/>
</dbReference>
<reference evidence="6" key="1">
    <citation type="submission" date="2021-01" db="UniProtKB">
        <authorList>
            <consortium name="EnsemblMetazoa"/>
        </authorList>
    </citation>
    <scope>IDENTIFICATION</scope>
</reference>
<dbReference type="Gene3D" id="2.30.30.40">
    <property type="entry name" value="SH3 Domains"/>
    <property type="match status" value="2"/>
</dbReference>